<evidence type="ECO:0000256" key="2">
    <source>
        <dbReference type="ARBA" id="ARBA00022741"/>
    </source>
</evidence>
<dbReference type="PRINTS" id="PR00380">
    <property type="entry name" value="KINESINHEAVY"/>
</dbReference>
<dbReference type="PANTHER" id="PTHR47969">
    <property type="entry name" value="CHROMOSOME-ASSOCIATED KINESIN KIF4A-RELATED"/>
    <property type="match status" value="1"/>
</dbReference>
<dbReference type="InterPro" id="IPR001752">
    <property type="entry name" value="Kinesin_motor_dom"/>
</dbReference>
<keyword evidence="4" id="KW-0963">Cytoplasm</keyword>
<reference evidence="7" key="1">
    <citation type="journal article" date="2021" name="Mol. Ecol. Resour.">
        <title>Apolygus lucorum genome provides insights into omnivorousness and mesophyll feeding.</title>
        <authorList>
            <person name="Liu Y."/>
            <person name="Liu H."/>
            <person name="Wang H."/>
            <person name="Huang T."/>
            <person name="Liu B."/>
            <person name="Yang B."/>
            <person name="Yin L."/>
            <person name="Li B."/>
            <person name="Zhang Y."/>
            <person name="Zhang S."/>
            <person name="Jiang F."/>
            <person name="Zhang X."/>
            <person name="Ren Y."/>
            <person name="Wang B."/>
            <person name="Wang S."/>
            <person name="Lu Y."/>
            <person name="Wu K."/>
            <person name="Fan W."/>
            <person name="Wang G."/>
        </authorList>
    </citation>
    <scope>NUCLEOTIDE SEQUENCE</scope>
    <source>
        <strain evidence="7">12Hb</strain>
    </source>
</reference>
<protein>
    <recommendedName>
        <fullName evidence="6">Kinesin motor domain-containing protein</fullName>
    </recommendedName>
</protein>
<keyword evidence="2 5" id="KW-0547">Nucleotide-binding</keyword>
<gene>
    <name evidence="7" type="ORF">GE061_014317</name>
</gene>
<evidence type="ECO:0000313" key="8">
    <source>
        <dbReference type="Proteomes" id="UP000466442"/>
    </source>
</evidence>
<dbReference type="SMART" id="SM00129">
    <property type="entry name" value="KISc"/>
    <property type="match status" value="1"/>
</dbReference>
<dbReference type="GO" id="GO:0003777">
    <property type="term" value="F:microtubule motor activity"/>
    <property type="evidence" value="ECO:0007669"/>
    <property type="project" value="InterPro"/>
</dbReference>
<evidence type="ECO:0000256" key="5">
    <source>
        <dbReference type="PROSITE-ProRule" id="PRU00283"/>
    </source>
</evidence>
<comment type="similarity">
    <text evidence="5">Belongs to the TRAFAC class myosin-kinesin ATPase superfamily. Kinesin family.</text>
</comment>
<dbReference type="Pfam" id="PF00225">
    <property type="entry name" value="Kinesin"/>
    <property type="match status" value="1"/>
</dbReference>
<keyword evidence="4" id="KW-0206">Cytoskeleton</keyword>
<dbReference type="PROSITE" id="PS50067">
    <property type="entry name" value="KINESIN_MOTOR_2"/>
    <property type="match status" value="1"/>
</dbReference>
<dbReference type="Proteomes" id="UP000466442">
    <property type="component" value="Linkage Group LG5"/>
</dbReference>
<dbReference type="PANTHER" id="PTHR47969:SF28">
    <property type="entry name" value="KINESIN-LIKE PROTEIN KIF21B"/>
    <property type="match status" value="1"/>
</dbReference>
<organism evidence="7 8">
    <name type="scientific">Apolygus lucorum</name>
    <name type="common">Small green plant bug</name>
    <name type="synonym">Lygocoris lucorum</name>
    <dbReference type="NCBI Taxonomy" id="248454"/>
    <lineage>
        <taxon>Eukaryota</taxon>
        <taxon>Metazoa</taxon>
        <taxon>Ecdysozoa</taxon>
        <taxon>Arthropoda</taxon>
        <taxon>Hexapoda</taxon>
        <taxon>Insecta</taxon>
        <taxon>Pterygota</taxon>
        <taxon>Neoptera</taxon>
        <taxon>Paraneoptera</taxon>
        <taxon>Hemiptera</taxon>
        <taxon>Heteroptera</taxon>
        <taxon>Panheteroptera</taxon>
        <taxon>Cimicomorpha</taxon>
        <taxon>Miridae</taxon>
        <taxon>Mirini</taxon>
        <taxon>Apolygus</taxon>
    </lineage>
</organism>
<keyword evidence="5" id="KW-0505">Motor protein</keyword>
<name>A0A8S9XQ71_APOLU</name>
<dbReference type="AlphaFoldDB" id="A0A8S9XQ71"/>
<dbReference type="GO" id="GO:0051231">
    <property type="term" value="P:spindle elongation"/>
    <property type="evidence" value="ECO:0007669"/>
    <property type="project" value="TreeGrafter"/>
</dbReference>
<sequence>MSDEESSVRVAVRIRPQLSKEVLDMCRMCTTVTPGEPQVTLGADKSFTYDYVFDTDVDQLSIYESCAKSLVNGSLEGYNATVFAYGQTGSGKTYTMGTGFDVDVNSELVGIVPRAINDLFEGIRRITDEAVENSQPPPQFRISAQFLELYNEEIIDLFESAREYTKGKSVIRIHEDANRSIYLTGVRSEKVSSPEEALQWLKQGSLARTTASTRMNSQSSRSHAIFTLTIRQQRVVSEQVCPIALTI</sequence>
<comment type="caution">
    <text evidence="7">The sequence shown here is derived from an EMBL/GenBank/DDBJ whole genome shotgun (WGS) entry which is preliminary data.</text>
</comment>
<dbReference type="GO" id="GO:0005524">
    <property type="term" value="F:ATP binding"/>
    <property type="evidence" value="ECO:0007669"/>
    <property type="project" value="UniProtKB-UniRule"/>
</dbReference>
<dbReference type="InterPro" id="IPR027417">
    <property type="entry name" value="P-loop_NTPase"/>
</dbReference>
<evidence type="ECO:0000256" key="1">
    <source>
        <dbReference type="ARBA" id="ARBA00004245"/>
    </source>
</evidence>
<feature type="domain" description="Kinesin motor" evidence="6">
    <location>
        <begin position="7"/>
        <end position="247"/>
    </location>
</feature>
<evidence type="ECO:0000256" key="4">
    <source>
        <dbReference type="ARBA" id="ARBA00023212"/>
    </source>
</evidence>
<evidence type="ECO:0000259" key="6">
    <source>
        <dbReference type="PROSITE" id="PS50067"/>
    </source>
</evidence>
<dbReference type="InterPro" id="IPR036961">
    <property type="entry name" value="Kinesin_motor_dom_sf"/>
</dbReference>
<keyword evidence="8" id="KW-1185">Reference proteome</keyword>
<accession>A0A8S9XQ71</accession>
<proteinExistence type="inferred from homology"/>
<evidence type="ECO:0000313" key="7">
    <source>
        <dbReference type="EMBL" id="KAF6211202.1"/>
    </source>
</evidence>
<dbReference type="GO" id="GO:0008017">
    <property type="term" value="F:microtubule binding"/>
    <property type="evidence" value="ECO:0007669"/>
    <property type="project" value="InterPro"/>
</dbReference>
<comment type="subcellular location">
    <subcellularLocation>
        <location evidence="1">Cytoplasm</location>
        <location evidence="1">Cytoskeleton</location>
    </subcellularLocation>
</comment>
<keyword evidence="3 5" id="KW-0067">ATP-binding</keyword>
<feature type="binding site" evidence="5">
    <location>
        <begin position="86"/>
        <end position="93"/>
    </location>
    <ligand>
        <name>ATP</name>
        <dbReference type="ChEBI" id="CHEBI:30616"/>
    </ligand>
</feature>
<dbReference type="Gene3D" id="3.40.850.10">
    <property type="entry name" value="Kinesin motor domain"/>
    <property type="match status" value="1"/>
</dbReference>
<dbReference type="GO" id="GO:0007052">
    <property type="term" value="P:mitotic spindle organization"/>
    <property type="evidence" value="ECO:0007669"/>
    <property type="project" value="TreeGrafter"/>
</dbReference>
<evidence type="ECO:0000256" key="3">
    <source>
        <dbReference type="ARBA" id="ARBA00022840"/>
    </source>
</evidence>
<dbReference type="EMBL" id="WIXP02000005">
    <property type="protein sequence ID" value="KAF6211202.1"/>
    <property type="molecule type" value="Genomic_DNA"/>
</dbReference>
<dbReference type="GO" id="GO:0005875">
    <property type="term" value="C:microtubule associated complex"/>
    <property type="evidence" value="ECO:0007669"/>
    <property type="project" value="TreeGrafter"/>
</dbReference>
<dbReference type="SUPFAM" id="SSF52540">
    <property type="entry name" value="P-loop containing nucleoside triphosphate hydrolases"/>
    <property type="match status" value="1"/>
</dbReference>
<dbReference type="GO" id="GO:0007018">
    <property type="term" value="P:microtubule-based movement"/>
    <property type="evidence" value="ECO:0007669"/>
    <property type="project" value="InterPro"/>
</dbReference>
<dbReference type="OrthoDB" id="3176171at2759"/>
<dbReference type="InterPro" id="IPR027640">
    <property type="entry name" value="Kinesin-like_fam"/>
</dbReference>